<dbReference type="InterPro" id="IPR029063">
    <property type="entry name" value="SAM-dependent_MTases_sf"/>
</dbReference>
<dbReference type="GO" id="GO:0032259">
    <property type="term" value="P:methylation"/>
    <property type="evidence" value="ECO:0007669"/>
    <property type="project" value="UniProtKB-KW"/>
</dbReference>
<evidence type="ECO:0000259" key="2">
    <source>
        <dbReference type="Pfam" id="PF13649"/>
    </source>
</evidence>
<organism evidence="3 4">
    <name type="scientific">Mucilaginibacter pallidiroseus</name>
    <dbReference type="NCBI Taxonomy" id="2599295"/>
    <lineage>
        <taxon>Bacteria</taxon>
        <taxon>Pseudomonadati</taxon>
        <taxon>Bacteroidota</taxon>
        <taxon>Sphingobacteriia</taxon>
        <taxon>Sphingobacteriales</taxon>
        <taxon>Sphingobacteriaceae</taxon>
        <taxon>Mucilaginibacter</taxon>
    </lineage>
</organism>
<dbReference type="EMBL" id="VOEJ01000003">
    <property type="protein sequence ID" value="TWR29903.1"/>
    <property type="molecule type" value="Genomic_DNA"/>
</dbReference>
<dbReference type="Pfam" id="PF13649">
    <property type="entry name" value="Methyltransf_25"/>
    <property type="match status" value="1"/>
</dbReference>
<evidence type="ECO:0000313" key="3">
    <source>
        <dbReference type="EMBL" id="TWR29903.1"/>
    </source>
</evidence>
<dbReference type="Gene3D" id="2.20.130.10">
    <property type="entry name" value="CAC2371-like domains"/>
    <property type="match status" value="1"/>
</dbReference>
<proteinExistence type="predicted"/>
<dbReference type="RefSeq" id="WP_146381459.1">
    <property type="nucleotide sequence ID" value="NZ_VOEJ01000003.1"/>
</dbReference>
<sequence length="251" mass="28164">MTSFSDEYSDYYDLLYDNKNYAGEAAYVNTLIQNEGVSDNRLLEIGSGTGNYGAFLSSLGYQITAIEKSPSMGGIAQQKNISNYEVIISDVLDVNLEPESFGAVVAMFHVICYLTSDIDIKLCFDKIYKALLPGGVFIFDTWHTQAVLHQKPEVRYRIVENSAISLTRNATPICYNEQSLVEVNYDINGLRKNTGEKFSFSEKHLLRHFSIAQIKHFAEQAGFEHLRSEEFLTGNTPGTGTWGVCHILKKV</sequence>
<protein>
    <submittedName>
        <fullName evidence="3">Class I SAM-dependent methyltransferase</fullName>
    </submittedName>
</protein>
<keyword evidence="1 3" id="KW-0808">Transferase</keyword>
<dbReference type="InterPro" id="IPR041698">
    <property type="entry name" value="Methyltransf_25"/>
</dbReference>
<dbReference type="AlphaFoldDB" id="A0A563UF52"/>
<dbReference type="PANTHER" id="PTHR43861">
    <property type="entry name" value="TRANS-ACONITATE 2-METHYLTRANSFERASE-RELATED"/>
    <property type="match status" value="1"/>
</dbReference>
<name>A0A563UF52_9SPHI</name>
<gene>
    <name evidence="3" type="ORF">FPZ43_08615</name>
</gene>
<dbReference type="GO" id="GO:0008168">
    <property type="term" value="F:methyltransferase activity"/>
    <property type="evidence" value="ECO:0007669"/>
    <property type="project" value="UniProtKB-KW"/>
</dbReference>
<dbReference type="Proteomes" id="UP000320042">
    <property type="component" value="Unassembled WGS sequence"/>
</dbReference>
<evidence type="ECO:0000313" key="4">
    <source>
        <dbReference type="Proteomes" id="UP000320042"/>
    </source>
</evidence>
<accession>A0A563UF52</accession>
<dbReference type="OrthoDB" id="9789123at2"/>
<keyword evidence="4" id="KW-1185">Reference proteome</keyword>
<dbReference type="SUPFAM" id="SSF53335">
    <property type="entry name" value="S-adenosyl-L-methionine-dependent methyltransferases"/>
    <property type="match status" value="1"/>
</dbReference>
<feature type="domain" description="Methyltransferase" evidence="2">
    <location>
        <begin position="43"/>
        <end position="135"/>
    </location>
</feature>
<reference evidence="3 4" key="1">
    <citation type="submission" date="2019-07" db="EMBL/GenBank/DDBJ databases">
        <authorList>
            <person name="Kim J."/>
        </authorList>
    </citation>
    <scope>NUCLEOTIDE SEQUENCE [LARGE SCALE GENOMIC DNA]</scope>
    <source>
        <strain evidence="4">dk17</strain>
    </source>
</reference>
<dbReference type="CDD" id="cd02440">
    <property type="entry name" value="AdoMet_MTases"/>
    <property type="match status" value="1"/>
</dbReference>
<comment type="caution">
    <text evidence="3">The sequence shown here is derived from an EMBL/GenBank/DDBJ whole genome shotgun (WGS) entry which is preliminary data.</text>
</comment>
<dbReference type="Gene3D" id="3.40.50.150">
    <property type="entry name" value="Vaccinia Virus protein VP39"/>
    <property type="match status" value="1"/>
</dbReference>
<evidence type="ECO:0000256" key="1">
    <source>
        <dbReference type="ARBA" id="ARBA00022679"/>
    </source>
</evidence>
<keyword evidence="3" id="KW-0489">Methyltransferase</keyword>